<dbReference type="InterPro" id="IPR036866">
    <property type="entry name" value="RibonucZ/Hydroxyglut_hydro"/>
</dbReference>
<dbReference type="RefSeq" id="WP_069328799.1">
    <property type="nucleotide sequence ID" value="NZ_MDER01000065.1"/>
</dbReference>
<dbReference type="CDD" id="cd07729">
    <property type="entry name" value="AHL_lactonase_MBL-fold"/>
    <property type="match status" value="1"/>
</dbReference>
<evidence type="ECO:0000256" key="7">
    <source>
        <dbReference type="ARBA" id="ARBA00022801"/>
    </source>
</evidence>
<dbReference type="SMART" id="SM00849">
    <property type="entry name" value="Lactamase_B"/>
    <property type="match status" value="1"/>
</dbReference>
<dbReference type="AlphaFoldDB" id="A0A1E3L052"/>
<keyword evidence="6" id="KW-0479">Metal-binding</keyword>
<comment type="catalytic activity">
    <reaction evidence="11">
        <text>3',5'-cyclic UMP + H2O = UMP + H(+)</text>
        <dbReference type="Rhea" id="RHEA:70575"/>
        <dbReference type="ChEBI" id="CHEBI:15377"/>
        <dbReference type="ChEBI" id="CHEBI:15378"/>
        <dbReference type="ChEBI" id="CHEBI:57865"/>
        <dbReference type="ChEBI" id="CHEBI:184387"/>
    </reaction>
    <physiologicalReaction direction="left-to-right" evidence="11">
        <dbReference type="Rhea" id="RHEA:70576"/>
    </physiologicalReaction>
</comment>
<dbReference type="GO" id="GO:0046872">
    <property type="term" value="F:metal ion binding"/>
    <property type="evidence" value="ECO:0007669"/>
    <property type="project" value="UniProtKB-KW"/>
</dbReference>
<evidence type="ECO:0000313" key="13">
    <source>
        <dbReference type="EMBL" id="ODP27172.1"/>
    </source>
</evidence>
<comment type="caution">
    <text evidence="13">The sequence shown here is derived from an EMBL/GenBank/DDBJ whole genome shotgun (WGS) entry which is preliminary data.</text>
</comment>
<dbReference type="Gene3D" id="3.60.15.10">
    <property type="entry name" value="Ribonuclease Z/Hydroxyacylglutathione hydrolase-like"/>
    <property type="match status" value="1"/>
</dbReference>
<dbReference type="NCBIfam" id="NF045699">
    <property type="entry name" value="AHLLactAiiA"/>
    <property type="match status" value="1"/>
</dbReference>
<dbReference type="PANTHER" id="PTHR42978:SF7">
    <property type="entry name" value="METALLO-HYDROLASE RV2300C-RELATED"/>
    <property type="match status" value="1"/>
</dbReference>
<evidence type="ECO:0000256" key="6">
    <source>
        <dbReference type="ARBA" id="ARBA00022723"/>
    </source>
</evidence>
<accession>A0A1E3L052</accession>
<protein>
    <recommendedName>
        <fullName evidence="5">quorum-quenching N-acyl-homoserine lactonase</fullName>
        <ecNumber evidence="5">3.1.1.81</ecNumber>
    </recommendedName>
</protein>
<feature type="domain" description="Metallo-beta-lactamase" evidence="12">
    <location>
        <begin position="33"/>
        <end position="236"/>
    </location>
</feature>
<dbReference type="Pfam" id="PF00753">
    <property type="entry name" value="Lactamase_B"/>
    <property type="match status" value="1"/>
</dbReference>
<evidence type="ECO:0000313" key="14">
    <source>
        <dbReference type="Proteomes" id="UP000094578"/>
    </source>
</evidence>
<sequence length="251" mass="28458">MIQKLYFLQMGYCGLDQSALNGNLPTGKIMYVPVWSFLLETSDGPILIDTGMPDSFVNQPNYYAGTRREGKLIPDMQPQHTIPETLKRLGYSIKDIQAVISSHLHLDHAGGNHHFQDVPIYVQRAEYHEAIHNEDYSPIECREPNLNYHLLDGDYEVAPGIQLLSTPGHSAGHQSVLLNTEKSGSILLTVDVSYTRDNFERGIPFAVKDAQQNQQAIQRLQQVIQDKQPQIVFFGHDIEQAKHQQVYPSFF</sequence>
<keyword evidence="7 13" id="KW-0378">Hydrolase</keyword>
<dbReference type="InterPro" id="IPR054870">
    <property type="entry name" value="AHLLactAiiA"/>
</dbReference>
<dbReference type="InterPro" id="IPR001279">
    <property type="entry name" value="Metallo-B-lactamas"/>
</dbReference>
<evidence type="ECO:0000256" key="11">
    <source>
        <dbReference type="ARBA" id="ARBA00048505"/>
    </source>
</evidence>
<dbReference type="InterPro" id="IPR051013">
    <property type="entry name" value="MBL_superfamily_lactonases"/>
</dbReference>
<comment type="catalytic activity">
    <reaction evidence="1">
        <text>an N-acyl-L-homoserine lactone + H2O = an N-acyl-L-homoserine + H(+)</text>
        <dbReference type="Rhea" id="RHEA:22576"/>
        <dbReference type="ChEBI" id="CHEBI:15377"/>
        <dbReference type="ChEBI" id="CHEBI:15378"/>
        <dbReference type="ChEBI" id="CHEBI:55474"/>
        <dbReference type="ChEBI" id="CHEBI:58921"/>
        <dbReference type="EC" id="3.1.1.81"/>
    </reaction>
</comment>
<gene>
    <name evidence="13" type="primary">ahlD</name>
    <name evidence="13" type="ORF">PTI45_03409</name>
</gene>
<evidence type="ECO:0000256" key="2">
    <source>
        <dbReference type="ARBA" id="ARBA00001947"/>
    </source>
</evidence>
<dbReference type="Proteomes" id="UP000094578">
    <property type="component" value="Unassembled WGS sequence"/>
</dbReference>
<evidence type="ECO:0000259" key="12">
    <source>
        <dbReference type="SMART" id="SM00849"/>
    </source>
</evidence>
<keyword evidence="8" id="KW-0862">Zinc</keyword>
<dbReference type="STRING" id="1886670.PTI45_03409"/>
<evidence type="ECO:0000256" key="4">
    <source>
        <dbReference type="ARBA" id="ARBA00011245"/>
    </source>
</evidence>
<organism evidence="13 14">
    <name type="scientific">Paenibacillus nuruki</name>
    <dbReference type="NCBI Taxonomy" id="1886670"/>
    <lineage>
        <taxon>Bacteria</taxon>
        <taxon>Bacillati</taxon>
        <taxon>Bacillota</taxon>
        <taxon>Bacilli</taxon>
        <taxon>Bacillales</taxon>
        <taxon>Paenibacillaceae</taxon>
        <taxon>Paenibacillus</taxon>
    </lineage>
</organism>
<evidence type="ECO:0000256" key="9">
    <source>
        <dbReference type="ARBA" id="ARBA00034221"/>
    </source>
</evidence>
<comment type="function">
    <text evidence="10">Counteracts the endogenous Pycsar antiviral defense system. Phosphodiesterase that enables metal-dependent hydrolysis of host cyclic nucleotide Pycsar defense signals such as cCMP and cUMP.</text>
</comment>
<evidence type="ECO:0000256" key="3">
    <source>
        <dbReference type="ARBA" id="ARBA00007749"/>
    </source>
</evidence>
<keyword evidence="14" id="KW-1185">Reference proteome</keyword>
<evidence type="ECO:0000256" key="5">
    <source>
        <dbReference type="ARBA" id="ARBA00013131"/>
    </source>
</evidence>
<dbReference type="GO" id="GO:0102007">
    <property type="term" value="F:acyl-L-homoserine-lactone lactonohydrolase activity"/>
    <property type="evidence" value="ECO:0007669"/>
    <property type="project" value="UniProtKB-EC"/>
</dbReference>
<evidence type="ECO:0000256" key="1">
    <source>
        <dbReference type="ARBA" id="ARBA00000450"/>
    </source>
</evidence>
<comment type="similarity">
    <text evidence="3">Belongs to the metallo-beta-lactamase superfamily.</text>
</comment>
<comment type="catalytic activity">
    <reaction evidence="9">
        <text>3',5'-cyclic CMP + H2O = CMP + H(+)</text>
        <dbReference type="Rhea" id="RHEA:72675"/>
        <dbReference type="ChEBI" id="CHEBI:15377"/>
        <dbReference type="ChEBI" id="CHEBI:15378"/>
        <dbReference type="ChEBI" id="CHEBI:58003"/>
        <dbReference type="ChEBI" id="CHEBI:60377"/>
    </reaction>
    <physiologicalReaction direction="left-to-right" evidence="9">
        <dbReference type="Rhea" id="RHEA:72676"/>
    </physiologicalReaction>
</comment>
<dbReference type="EC" id="3.1.1.81" evidence="5"/>
<name>A0A1E3L052_9BACL</name>
<evidence type="ECO:0000256" key="8">
    <source>
        <dbReference type="ARBA" id="ARBA00022833"/>
    </source>
</evidence>
<evidence type="ECO:0000256" key="10">
    <source>
        <dbReference type="ARBA" id="ARBA00034301"/>
    </source>
</evidence>
<reference evidence="13 14" key="1">
    <citation type="submission" date="2016-08" db="EMBL/GenBank/DDBJ databases">
        <title>Genome sequencing of Paenibacillus sp. TI45-13ar, isolated from Korean traditional nuruk.</title>
        <authorList>
            <person name="Kim S.-J."/>
        </authorList>
    </citation>
    <scope>NUCLEOTIDE SEQUENCE [LARGE SCALE GENOMIC DNA]</scope>
    <source>
        <strain evidence="13 14">TI45-13ar</strain>
    </source>
</reference>
<proteinExistence type="inferred from homology"/>
<dbReference type="PANTHER" id="PTHR42978">
    <property type="entry name" value="QUORUM-QUENCHING LACTONASE YTNP-RELATED-RELATED"/>
    <property type="match status" value="1"/>
</dbReference>
<comment type="subunit">
    <text evidence="4">Monomer.</text>
</comment>
<dbReference type="PATRIC" id="fig|1886670.3.peg.3467"/>
<dbReference type="EMBL" id="MDER01000065">
    <property type="protein sequence ID" value="ODP27172.1"/>
    <property type="molecule type" value="Genomic_DNA"/>
</dbReference>
<comment type="cofactor">
    <cofactor evidence="2">
        <name>Zn(2+)</name>
        <dbReference type="ChEBI" id="CHEBI:29105"/>
    </cofactor>
</comment>
<dbReference type="SUPFAM" id="SSF56281">
    <property type="entry name" value="Metallo-hydrolase/oxidoreductase"/>
    <property type="match status" value="1"/>
</dbReference>